<evidence type="ECO:0000313" key="2">
    <source>
        <dbReference type="EMBL" id="SEW41431.1"/>
    </source>
</evidence>
<dbReference type="GO" id="GO:0016197">
    <property type="term" value="P:endosomal transport"/>
    <property type="evidence" value="ECO:0007669"/>
    <property type="project" value="TreeGrafter"/>
</dbReference>
<dbReference type="NCBIfam" id="TIGR01444">
    <property type="entry name" value="fkbM_fam"/>
    <property type="match status" value="1"/>
</dbReference>
<protein>
    <submittedName>
        <fullName evidence="2">Methyltransferase, FkbM family</fullName>
    </submittedName>
</protein>
<dbReference type="EMBL" id="FOIZ01000002">
    <property type="protein sequence ID" value="SEW41431.1"/>
    <property type="molecule type" value="Genomic_DNA"/>
</dbReference>
<organism evidence="2 3">
    <name type="scientific">Cognatiyoonia koreensis</name>
    <dbReference type="NCBI Taxonomy" id="364200"/>
    <lineage>
        <taxon>Bacteria</taxon>
        <taxon>Pseudomonadati</taxon>
        <taxon>Pseudomonadota</taxon>
        <taxon>Alphaproteobacteria</taxon>
        <taxon>Rhodobacterales</taxon>
        <taxon>Paracoccaceae</taxon>
        <taxon>Cognatiyoonia</taxon>
    </lineage>
</organism>
<evidence type="ECO:0000259" key="1">
    <source>
        <dbReference type="Pfam" id="PF05050"/>
    </source>
</evidence>
<dbReference type="Gene3D" id="3.40.50.150">
    <property type="entry name" value="Vaccinia Virus protein VP39"/>
    <property type="match status" value="1"/>
</dbReference>
<gene>
    <name evidence="2" type="ORF">SAMN04488515_2828</name>
</gene>
<dbReference type="InterPro" id="IPR029063">
    <property type="entry name" value="SAM-dependent_MTases_sf"/>
</dbReference>
<dbReference type="OrthoDB" id="938855at2"/>
<dbReference type="GO" id="GO:0005737">
    <property type="term" value="C:cytoplasm"/>
    <property type="evidence" value="ECO:0007669"/>
    <property type="project" value="GOC"/>
</dbReference>
<dbReference type="PANTHER" id="PTHR34009">
    <property type="entry name" value="PROTEIN STAR"/>
    <property type="match status" value="1"/>
</dbReference>
<reference evidence="2 3" key="1">
    <citation type="submission" date="2016-10" db="EMBL/GenBank/DDBJ databases">
        <authorList>
            <person name="de Groot N.N."/>
        </authorList>
    </citation>
    <scope>NUCLEOTIDE SEQUENCE [LARGE SCALE GENOMIC DNA]</scope>
    <source>
        <strain evidence="2 3">DSM 17925</strain>
    </source>
</reference>
<dbReference type="InterPro" id="IPR053202">
    <property type="entry name" value="EGF_Rcpt_Signaling_Reg"/>
</dbReference>
<dbReference type="SUPFAM" id="SSF53335">
    <property type="entry name" value="S-adenosyl-L-methionine-dependent methyltransferases"/>
    <property type="match status" value="1"/>
</dbReference>
<dbReference type="STRING" id="364200.SAMN04488515_2828"/>
<dbReference type="GO" id="GO:0006888">
    <property type="term" value="P:endoplasmic reticulum to Golgi vesicle-mediated transport"/>
    <property type="evidence" value="ECO:0007669"/>
    <property type="project" value="TreeGrafter"/>
</dbReference>
<proteinExistence type="predicted"/>
<dbReference type="GO" id="GO:0005886">
    <property type="term" value="C:plasma membrane"/>
    <property type="evidence" value="ECO:0007669"/>
    <property type="project" value="TreeGrafter"/>
</dbReference>
<dbReference type="RefSeq" id="WP_089996060.1">
    <property type="nucleotide sequence ID" value="NZ_FOIZ01000002.1"/>
</dbReference>
<dbReference type="PANTHER" id="PTHR34009:SF2">
    <property type="entry name" value="PROTEIN STAR"/>
    <property type="match status" value="1"/>
</dbReference>
<keyword evidence="2" id="KW-0489">Methyltransferase</keyword>
<accession>A0A1I0RKQ8</accession>
<dbReference type="Proteomes" id="UP000199167">
    <property type="component" value="Unassembled WGS sequence"/>
</dbReference>
<dbReference type="GO" id="GO:0032259">
    <property type="term" value="P:methylation"/>
    <property type="evidence" value="ECO:0007669"/>
    <property type="project" value="UniProtKB-KW"/>
</dbReference>
<dbReference type="AlphaFoldDB" id="A0A1I0RKQ8"/>
<keyword evidence="2" id="KW-0808">Transferase</keyword>
<keyword evidence="3" id="KW-1185">Reference proteome</keyword>
<feature type="domain" description="Methyltransferase FkbM" evidence="1">
    <location>
        <begin position="77"/>
        <end position="240"/>
    </location>
</feature>
<dbReference type="InterPro" id="IPR006342">
    <property type="entry name" value="FkbM_mtfrase"/>
</dbReference>
<dbReference type="Pfam" id="PF05050">
    <property type="entry name" value="Methyltransf_21"/>
    <property type="match status" value="1"/>
</dbReference>
<evidence type="ECO:0000313" key="3">
    <source>
        <dbReference type="Proteomes" id="UP000199167"/>
    </source>
</evidence>
<dbReference type="GO" id="GO:0008168">
    <property type="term" value="F:methyltransferase activity"/>
    <property type="evidence" value="ECO:0007669"/>
    <property type="project" value="UniProtKB-KW"/>
</dbReference>
<sequence>MTPAERVAEARKQLKEAEREVVAALNKNNTRARAPFVRLLHEVRGMLHPAFPYASQAGQDQIVDRYFKGKRGGTFVDVGAYDGLSGSNSLFFERWRNWSGVMVEPVAVQRARAEAQRSVPCLPYAVSDKNGEAQFMAVTEGYTQMSGLLDQYDSKMLERVRADPRHAEQVITVQTRTLAAILEEADLANPDFISLDIEGGELAALEAFPFKNHRVGAWAIENNAGGTDIAKLMRSKGYQLVEFCGPDEVYILSDIM</sequence>
<name>A0A1I0RKQ8_9RHOB</name>